<dbReference type="AlphaFoldDB" id="A0A330HSA9"/>
<evidence type="ECO:0000256" key="1">
    <source>
        <dbReference type="ARBA" id="ARBA00022491"/>
    </source>
</evidence>
<protein>
    <submittedName>
        <fullName evidence="7">GNAT family N-acetyltransferase</fullName>
    </submittedName>
</protein>
<comment type="caution">
    <text evidence="7">The sequence shown here is derived from an EMBL/GenBank/DDBJ whole genome shotgun (WGS) entry which is preliminary data.</text>
</comment>
<evidence type="ECO:0000256" key="5">
    <source>
        <dbReference type="ARBA" id="ARBA00049880"/>
    </source>
</evidence>
<gene>
    <name evidence="7" type="ORF">DPM33_09835</name>
</gene>
<dbReference type="GO" id="GO:0016747">
    <property type="term" value="F:acyltransferase activity, transferring groups other than amino-acyl groups"/>
    <property type="evidence" value="ECO:0007669"/>
    <property type="project" value="InterPro"/>
</dbReference>
<evidence type="ECO:0000256" key="2">
    <source>
        <dbReference type="ARBA" id="ARBA00022649"/>
    </source>
</evidence>
<keyword evidence="1" id="KW-0678">Repressor</keyword>
<dbReference type="SUPFAM" id="SSF55729">
    <property type="entry name" value="Acyl-CoA N-acyltransferases (Nat)"/>
    <property type="match status" value="1"/>
</dbReference>
<accession>A0A330HSA9</accession>
<evidence type="ECO:0000256" key="4">
    <source>
        <dbReference type="ARBA" id="ARBA00023315"/>
    </source>
</evidence>
<proteinExistence type="predicted"/>
<dbReference type="PANTHER" id="PTHR36449:SF1">
    <property type="entry name" value="ACETYLTRANSFERASE"/>
    <property type="match status" value="1"/>
</dbReference>
<evidence type="ECO:0000313" key="7">
    <source>
        <dbReference type="EMBL" id="RAZ91551.1"/>
    </source>
</evidence>
<keyword evidence="3 7" id="KW-0808">Transferase</keyword>
<dbReference type="InterPro" id="IPR016181">
    <property type="entry name" value="Acyl_CoA_acyltransferase"/>
</dbReference>
<dbReference type="RefSeq" id="WP_112097187.1">
    <property type="nucleotide sequence ID" value="NZ_QMBP01000003.1"/>
</dbReference>
<dbReference type="PANTHER" id="PTHR36449">
    <property type="entry name" value="ACETYLTRANSFERASE-RELATED"/>
    <property type="match status" value="1"/>
</dbReference>
<organism evidence="7 8">
    <name type="scientific">Mesorhizobium hawassense</name>
    <dbReference type="NCBI Taxonomy" id="1209954"/>
    <lineage>
        <taxon>Bacteria</taxon>
        <taxon>Pseudomonadati</taxon>
        <taxon>Pseudomonadota</taxon>
        <taxon>Alphaproteobacteria</taxon>
        <taxon>Hyphomicrobiales</taxon>
        <taxon>Phyllobacteriaceae</taxon>
        <taxon>Mesorhizobium</taxon>
    </lineage>
</organism>
<sequence length="175" mass="18993">MPTGQLHVRPPERLTVGHDVSEFRNGKHGSLDDWLRNRALSGEGLSARTYVVCDAGTKDRVVGYYAISTAMEERVALPSAKLRRGMPEQVPLLLIGRLAVDQAFQGMGLGGDLLSDALRRCLAVSEIAGVRAVVTHAIDDDAVGFYRLHGFVLSPLGERVILMPVETVQGLFSKV</sequence>
<evidence type="ECO:0000259" key="6">
    <source>
        <dbReference type="PROSITE" id="PS51186"/>
    </source>
</evidence>
<comment type="catalytic activity">
    <reaction evidence="5">
        <text>glycyl-tRNA(Gly) + acetyl-CoA = N-acetylglycyl-tRNA(Gly) + CoA + H(+)</text>
        <dbReference type="Rhea" id="RHEA:81867"/>
        <dbReference type="Rhea" id="RHEA-COMP:9683"/>
        <dbReference type="Rhea" id="RHEA-COMP:19766"/>
        <dbReference type="ChEBI" id="CHEBI:15378"/>
        <dbReference type="ChEBI" id="CHEBI:57287"/>
        <dbReference type="ChEBI" id="CHEBI:57288"/>
        <dbReference type="ChEBI" id="CHEBI:78522"/>
        <dbReference type="ChEBI" id="CHEBI:232036"/>
    </reaction>
</comment>
<evidence type="ECO:0000313" key="8">
    <source>
        <dbReference type="Proteomes" id="UP000251558"/>
    </source>
</evidence>
<dbReference type="InterPro" id="IPR000182">
    <property type="entry name" value="GNAT_dom"/>
</dbReference>
<keyword evidence="8" id="KW-1185">Reference proteome</keyword>
<evidence type="ECO:0000256" key="3">
    <source>
        <dbReference type="ARBA" id="ARBA00022679"/>
    </source>
</evidence>
<keyword evidence="4" id="KW-0012">Acyltransferase</keyword>
<feature type="domain" description="N-acetyltransferase" evidence="6">
    <location>
        <begin position="21"/>
        <end position="168"/>
    </location>
</feature>
<dbReference type="Proteomes" id="UP000251558">
    <property type="component" value="Unassembled WGS sequence"/>
</dbReference>
<reference evidence="8" key="1">
    <citation type="submission" date="2018-06" db="EMBL/GenBank/DDBJ databases">
        <authorList>
            <person name="Helene L.C."/>
            <person name="Dall'Agnol R."/>
            <person name="Delamuta J.R."/>
            <person name="Hungria M."/>
        </authorList>
    </citation>
    <scope>NUCLEOTIDE SEQUENCE [LARGE SCALE GENOMIC DNA]</scope>
    <source>
        <strain evidence="8">AC99b</strain>
    </source>
</reference>
<dbReference type="EMBL" id="QMBP01000003">
    <property type="protein sequence ID" value="RAZ91551.1"/>
    <property type="molecule type" value="Genomic_DNA"/>
</dbReference>
<reference evidence="7 8" key="2">
    <citation type="submission" date="2018-07" db="EMBL/GenBank/DDBJ databases">
        <title>Diversity of Mesorhizobium strains in Brazil.</title>
        <authorList>
            <person name="Helene L.C.F."/>
            <person name="Dall'Agnol R."/>
            <person name="Delamuta J.R.M."/>
            <person name="Hungria M."/>
        </authorList>
    </citation>
    <scope>NUCLEOTIDE SEQUENCE [LARGE SCALE GENOMIC DNA]</scope>
    <source>
        <strain evidence="7 8">AC99b</strain>
    </source>
</reference>
<name>A0A330HSA9_9HYPH</name>
<dbReference type="Pfam" id="PF13508">
    <property type="entry name" value="Acetyltransf_7"/>
    <property type="match status" value="1"/>
</dbReference>
<dbReference type="Gene3D" id="3.40.630.30">
    <property type="match status" value="1"/>
</dbReference>
<dbReference type="OrthoDB" id="9799147at2"/>
<dbReference type="PROSITE" id="PS51186">
    <property type="entry name" value="GNAT"/>
    <property type="match status" value="1"/>
</dbReference>
<keyword evidence="2" id="KW-1277">Toxin-antitoxin system</keyword>